<dbReference type="InterPro" id="IPR053823">
    <property type="entry name" value="CLIC_N"/>
</dbReference>
<keyword evidence="10" id="KW-1015">Disulfide bond</keyword>
<dbReference type="GO" id="GO:0016491">
    <property type="term" value="F:oxidoreductase activity"/>
    <property type="evidence" value="ECO:0007669"/>
    <property type="project" value="UniProtKB-KW"/>
</dbReference>
<dbReference type="FunFam" id="3.40.30.10:FF:000069">
    <property type="entry name" value="Chloride intracellular channel 2"/>
    <property type="match status" value="1"/>
</dbReference>
<keyword evidence="6" id="KW-1133">Transmembrane helix</keyword>
<keyword evidence="13 19" id="KW-0407">Ion channel</keyword>
<dbReference type="InterPro" id="IPR040079">
    <property type="entry name" value="Glutathione_S-Trfase"/>
</dbReference>
<evidence type="ECO:0000256" key="19">
    <source>
        <dbReference type="RuleBase" id="RU362009"/>
    </source>
</evidence>
<keyword evidence="9" id="KW-0472">Membrane</keyword>
<keyword evidence="23" id="KW-1185">Reference proteome</keyword>
<feature type="region of interest" description="Disordered" evidence="20">
    <location>
        <begin position="376"/>
        <end position="424"/>
    </location>
</feature>
<evidence type="ECO:0000256" key="8">
    <source>
        <dbReference type="ARBA" id="ARBA00023065"/>
    </source>
</evidence>
<evidence type="ECO:0000256" key="6">
    <source>
        <dbReference type="ARBA" id="ARBA00022989"/>
    </source>
</evidence>
<protein>
    <recommendedName>
        <fullName evidence="19">Chloride intracellular channel protein</fullName>
    </recommendedName>
</protein>
<dbReference type="GeneTree" id="ENSGT00940000161397"/>
<evidence type="ECO:0000256" key="18">
    <source>
        <dbReference type="ARBA" id="ARBA00063949"/>
    </source>
</evidence>
<dbReference type="CDD" id="cd10298">
    <property type="entry name" value="GST_C_CLIC2"/>
    <property type="match status" value="1"/>
</dbReference>
<accession>A0A7N9CR24</accession>
<evidence type="ECO:0000259" key="21">
    <source>
        <dbReference type="PROSITE" id="PS50405"/>
    </source>
</evidence>
<comment type="similarity">
    <text evidence="1 19">Belongs to the chloride channel CLIC family.</text>
</comment>
<dbReference type="Gene3D" id="3.40.30.10">
    <property type="entry name" value="Glutaredoxin"/>
    <property type="match status" value="1"/>
</dbReference>
<dbReference type="InterPro" id="IPR010987">
    <property type="entry name" value="Glutathione-S-Trfase_C-like"/>
</dbReference>
<dbReference type="Pfam" id="PF13410">
    <property type="entry name" value="GST_C_2"/>
    <property type="match status" value="1"/>
</dbReference>
<proteinExistence type="inferred from homology"/>
<evidence type="ECO:0000256" key="1">
    <source>
        <dbReference type="ARBA" id="ARBA00007655"/>
    </source>
</evidence>
<comment type="catalytic activity">
    <reaction evidence="14">
        <text>chloride(in) = chloride(out)</text>
        <dbReference type="Rhea" id="RHEA:29823"/>
        <dbReference type="ChEBI" id="CHEBI:17996"/>
    </reaction>
</comment>
<keyword evidence="8 19" id="KW-0406">Ion transport</keyword>
<keyword evidence="2 19" id="KW-0813">Transport</keyword>
<dbReference type="PANTHER" id="PTHR45476">
    <property type="entry name" value="CHLORIDE INTRACELLULAR CHANNEL PROTEIN 6-RELATED"/>
    <property type="match status" value="1"/>
</dbReference>
<dbReference type="InterPro" id="IPR036249">
    <property type="entry name" value="Thioredoxin-like_sf"/>
</dbReference>
<evidence type="ECO:0000256" key="3">
    <source>
        <dbReference type="ARBA" id="ARBA00022490"/>
    </source>
</evidence>
<dbReference type="Bgee" id="ENSMFAG00000032659">
    <property type="expression patterns" value="Expressed in spleen and 12 other cell types or tissues"/>
</dbReference>
<dbReference type="SUPFAM" id="SSF52833">
    <property type="entry name" value="Thioredoxin-like"/>
    <property type="match status" value="1"/>
</dbReference>
<comment type="subunit">
    <text evidence="18">Monomer. Interacts with TRAPPC2 and RYR2.</text>
</comment>
<evidence type="ECO:0000313" key="22">
    <source>
        <dbReference type="Ensembl" id="ENSMFAP00000055394.1"/>
    </source>
</evidence>
<dbReference type="GO" id="GO:0034707">
    <property type="term" value="C:chloride channel complex"/>
    <property type="evidence" value="ECO:0007669"/>
    <property type="project" value="UniProtKB-KW"/>
</dbReference>
<reference evidence="22" key="2">
    <citation type="submission" date="2025-08" db="UniProtKB">
        <authorList>
            <consortium name="Ensembl"/>
        </authorList>
    </citation>
    <scope>IDENTIFICATION</scope>
</reference>
<evidence type="ECO:0000256" key="14">
    <source>
        <dbReference type="ARBA" id="ARBA00024167"/>
    </source>
</evidence>
<keyword evidence="5 19" id="KW-0851">Voltage-gated channel</keyword>
<dbReference type="Gene3D" id="1.20.1050.10">
    <property type="match status" value="1"/>
</dbReference>
<evidence type="ECO:0000256" key="4">
    <source>
        <dbReference type="ARBA" id="ARBA00022692"/>
    </source>
</evidence>
<reference evidence="22" key="3">
    <citation type="submission" date="2025-09" db="UniProtKB">
        <authorList>
            <consortium name="Ensembl"/>
        </authorList>
    </citation>
    <scope>IDENTIFICATION</scope>
</reference>
<dbReference type="FunFam" id="1.20.1050.10:FF:000001">
    <property type="entry name" value="Chloride intracellular channel 2"/>
    <property type="match status" value="1"/>
</dbReference>
<feature type="region of interest" description="Disordered" evidence="20">
    <location>
        <begin position="50"/>
        <end position="113"/>
    </location>
</feature>
<evidence type="ECO:0000256" key="7">
    <source>
        <dbReference type="ARBA" id="ARBA00023002"/>
    </source>
</evidence>
<evidence type="ECO:0000256" key="12">
    <source>
        <dbReference type="ARBA" id="ARBA00023214"/>
    </source>
</evidence>
<dbReference type="GO" id="GO:0005254">
    <property type="term" value="F:chloride channel activity"/>
    <property type="evidence" value="ECO:0007669"/>
    <property type="project" value="UniProtKB-KW"/>
</dbReference>
<evidence type="ECO:0000256" key="13">
    <source>
        <dbReference type="ARBA" id="ARBA00023303"/>
    </source>
</evidence>
<comment type="function">
    <text evidence="17">In the soluble state, catalyzes glutaredoxin-like thiol disulfide exchange reactions with reduced glutathione as electron donor. Displays weak glutathione peroxidase activity. Can insert into membranes and form chloride ion channels. Membrane insertion seems to be redox-regulated and may occur only under oxidizing conditions. Modulates the activity of RYR2 and inhibits calcium influx.</text>
</comment>
<evidence type="ECO:0000313" key="23">
    <source>
        <dbReference type="Proteomes" id="UP000233100"/>
    </source>
</evidence>
<feature type="compositionally biased region" description="Low complexity" evidence="20">
    <location>
        <begin position="58"/>
        <end position="102"/>
    </location>
</feature>
<keyword evidence="12 19" id="KW-0868">Chloride</keyword>
<keyword evidence="3 19" id="KW-0963">Cytoplasm</keyword>
<feature type="compositionally biased region" description="Gly residues" evidence="20">
    <location>
        <begin position="212"/>
        <end position="227"/>
    </location>
</feature>
<evidence type="ECO:0000256" key="15">
    <source>
        <dbReference type="ARBA" id="ARBA00036755"/>
    </source>
</evidence>
<dbReference type="CDD" id="cd03061">
    <property type="entry name" value="GST_N_CLIC"/>
    <property type="match status" value="1"/>
</dbReference>
<feature type="domain" description="GST C-terminal" evidence="21">
    <location>
        <begin position="475"/>
        <end position="638"/>
    </location>
</feature>
<comment type="catalytic activity">
    <reaction evidence="16">
        <text>tert-butyl hydroperoxide + 2 glutathione = tert-butanol + glutathione disulfide + H2O</text>
        <dbReference type="Rhea" id="RHEA:69412"/>
        <dbReference type="ChEBI" id="CHEBI:15377"/>
        <dbReference type="ChEBI" id="CHEBI:45895"/>
        <dbReference type="ChEBI" id="CHEBI:57925"/>
        <dbReference type="ChEBI" id="CHEBI:58297"/>
        <dbReference type="ChEBI" id="CHEBI:64090"/>
    </reaction>
    <physiologicalReaction direction="left-to-right" evidence="16">
        <dbReference type="Rhea" id="RHEA:69413"/>
    </physiologicalReaction>
</comment>
<dbReference type="NCBIfam" id="TIGR00862">
    <property type="entry name" value="O-ClC"/>
    <property type="match status" value="1"/>
</dbReference>
<evidence type="ECO:0000256" key="20">
    <source>
        <dbReference type="SAM" id="MobiDB-lite"/>
    </source>
</evidence>
<keyword evidence="7" id="KW-0560">Oxidoreductase</keyword>
<organism evidence="22 23">
    <name type="scientific">Macaca fascicularis</name>
    <name type="common">Crab-eating macaque</name>
    <name type="synonym">Cynomolgus monkey</name>
    <dbReference type="NCBI Taxonomy" id="9541"/>
    <lineage>
        <taxon>Eukaryota</taxon>
        <taxon>Metazoa</taxon>
        <taxon>Chordata</taxon>
        <taxon>Craniata</taxon>
        <taxon>Vertebrata</taxon>
        <taxon>Euteleostomi</taxon>
        <taxon>Mammalia</taxon>
        <taxon>Eutheria</taxon>
        <taxon>Euarchontoglires</taxon>
        <taxon>Primates</taxon>
        <taxon>Haplorrhini</taxon>
        <taxon>Catarrhini</taxon>
        <taxon>Cercopithecidae</taxon>
        <taxon>Cercopithecinae</taxon>
        <taxon>Macaca</taxon>
    </lineage>
</organism>
<feature type="compositionally biased region" description="Basic residues" evidence="20">
    <location>
        <begin position="229"/>
        <end position="244"/>
    </location>
</feature>
<dbReference type="Proteomes" id="UP000233100">
    <property type="component" value="Chromosome X"/>
</dbReference>
<dbReference type="AlphaFoldDB" id="A0A7N9CR24"/>
<evidence type="ECO:0000256" key="10">
    <source>
        <dbReference type="ARBA" id="ARBA00023157"/>
    </source>
</evidence>
<feature type="compositionally biased region" description="Pro residues" evidence="20">
    <location>
        <begin position="329"/>
        <end position="340"/>
    </location>
</feature>
<keyword evidence="4" id="KW-0812">Transmembrane</keyword>
<dbReference type="InterPro" id="IPR030253">
    <property type="entry name" value="GST_C_CLIC-2"/>
</dbReference>
<sequence length="646" mass="69303">MASVSFSWAAMTKDWSSRKSSSGSWPLLSCPWLSKASQEYFSRVWACSGSSLAGGGCRRSSSSTRDTSQRTSTSEKAPRAAGEGAAEPEFGGSSAAGRVVAPGPGPGWGPGGGAAAVTAPVVAVLPRQALHAREDRQGAGVVARQQLVGGGLAQRLQRGQGQLQLELGGALEVTGGGGRLAQVAQGGGQLEAEGGGGGRLAQLEVQTHRGAQGAGGGLQRLPVGGGQTRRWRASRSCRRKRRAASVRASASPGLWKSALLAARHRQLAPGRVRQTLLGAQLPAQLSELLAGLRHVRLPQEPLLQLVRYQPVAGQEVPGLVPSRRRRSGWPPPPPCSPPQALPDALPQLADGGRAGGWAGRRALRPPWRAAVLAPAPQPERAPCPGDVQRAGSEAGPGRAVSGACKSRVSGMRSQDPGKAGSDGESIGNCPFCQRLFMILWLKGVKFNVTTVDMTRKPEELKDLAPGTNPPFLVYNKELKTDFIKIEEFLEQTLAPPRYPHLSPKYKESFDVGCNLFAKFSAYIKNTQKEANKNFEKSLLKEFKRLDDYLNTPLLDEIDPDSAEEPTVSRRLFLDGDQLTLADCSLLPKLNIIKVAAKKYRDFDIPAEFSGVWRYLHNAYAREEFTHTCPEDKEIENTYASVAKQKS</sequence>
<comment type="domain">
    <text evidence="19">Members of this family may change from a globular, soluble state to a state where the N-terminal domain is inserted into the membrane and functions as chloride channel. A conformation change of the N-terminal domain is thought to expose hydrophobic surfaces that trigger membrane insertion.</text>
</comment>
<evidence type="ECO:0000256" key="5">
    <source>
        <dbReference type="ARBA" id="ARBA00022882"/>
    </source>
</evidence>
<reference evidence="22 23" key="1">
    <citation type="submission" date="2013-03" db="EMBL/GenBank/DDBJ databases">
        <authorList>
            <person name="Warren W."/>
            <person name="Wilson R.K."/>
        </authorList>
    </citation>
    <scope>NUCLEOTIDE SEQUENCE</scope>
</reference>
<evidence type="ECO:0000256" key="11">
    <source>
        <dbReference type="ARBA" id="ARBA00023173"/>
    </source>
</evidence>
<dbReference type="Ensembl" id="ENSMFAT00000096148.1">
    <property type="protein sequence ID" value="ENSMFAP00000055394.1"/>
    <property type="gene ID" value="ENSMFAG00000032659.2"/>
</dbReference>
<dbReference type="Pfam" id="PF22441">
    <property type="entry name" value="CLIC-like_N"/>
    <property type="match status" value="1"/>
</dbReference>
<evidence type="ECO:0000256" key="16">
    <source>
        <dbReference type="ARBA" id="ARBA00049530"/>
    </source>
</evidence>
<evidence type="ECO:0000256" key="2">
    <source>
        <dbReference type="ARBA" id="ARBA00022448"/>
    </source>
</evidence>
<dbReference type="InterPro" id="IPR002946">
    <property type="entry name" value="CLIC"/>
</dbReference>
<dbReference type="SFLD" id="SFLDS00019">
    <property type="entry name" value="Glutathione_Transferase_(cytos"/>
    <property type="match status" value="1"/>
</dbReference>
<dbReference type="PROSITE" id="PS50405">
    <property type="entry name" value="GST_CTER"/>
    <property type="match status" value="1"/>
</dbReference>
<evidence type="ECO:0000256" key="9">
    <source>
        <dbReference type="ARBA" id="ARBA00023136"/>
    </source>
</evidence>
<evidence type="ECO:0000256" key="17">
    <source>
        <dbReference type="ARBA" id="ARBA00055840"/>
    </source>
</evidence>
<keyword evidence="11 19" id="KW-0869">Chloride channel</keyword>
<dbReference type="InterPro" id="IPR036282">
    <property type="entry name" value="Glutathione-S-Trfase_C_sf"/>
</dbReference>
<dbReference type="PRINTS" id="PR01263">
    <property type="entry name" value="INTCLCHANNEL"/>
</dbReference>
<feature type="region of interest" description="Disordered" evidence="20">
    <location>
        <begin position="320"/>
        <end position="345"/>
    </location>
</feature>
<dbReference type="PANTHER" id="PTHR45476:SF3">
    <property type="entry name" value="CHLORIDE INTRACELLULAR CHANNEL PROTEIN"/>
    <property type="match status" value="1"/>
</dbReference>
<comment type="subcellular location">
    <subcellularLocation>
        <location evidence="19">Membrane</location>
        <topology evidence="19">Single-pass membrane protein</topology>
    </subcellularLocation>
    <subcellularLocation>
        <location evidence="19">Cytoplasm</location>
    </subcellularLocation>
</comment>
<feature type="region of interest" description="Disordered" evidence="20">
    <location>
        <begin position="209"/>
        <end position="248"/>
    </location>
</feature>
<name>A0A7N9CR24_MACFA</name>
<dbReference type="SUPFAM" id="SSF47616">
    <property type="entry name" value="GST C-terminal domain-like"/>
    <property type="match status" value="1"/>
</dbReference>
<dbReference type="GO" id="GO:0005737">
    <property type="term" value="C:cytoplasm"/>
    <property type="evidence" value="ECO:0007669"/>
    <property type="project" value="UniProtKB-SubCell"/>
</dbReference>
<comment type="catalytic activity">
    <reaction evidence="15">
        <text>cumene hydroperoxide + 2 glutathione = 2-phenylpropan-2-ol + glutathione disulfide + H2O</text>
        <dbReference type="Rhea" id="RHEA:69651"/>
        <dbReference type="ChEBI" id="CHEBI:15377"/>
        <dbReference type="ChEBI" id="CHEBI:57925"/>
        <dbReference type="ChEBI" id="CHEBI:58297"/>
        <dbReference type="ChEBI" id="CHEBI:78673"/>
        <dbReference type="ChEBI" id="CHEBI:131607"/>
    </reaction>
    <physiologicalReaction direction="left-to-right" evidence="15">
        <dbReference type="Rhea" id="RHEA:69652"/>
    </physiologicalReaction>
</comment>